<protein>
    <submittedName>
        <fullName evidence="2">Uncharacterized protein</fullName>
    </submittedName>
</protein>
<proteinExistence type="predicted"/>
<dbReference type="Proteomes" id="UP001162001">
    <property type="component" value="Segment"/>
</dbReference>
<dbReference type="Pfam" id="PF19068">
    <property type="entry name" value="DUF5764"/>
    <property type="match status" value="1"/>
</dbReference>
<feature type="compositionally biased region" description="Polar residues" evidence="1">
    <location>
        <begin position="341"/>
        <end position="361"/>
    </location>
</feature>
<evidence type="ECO:0000313" key="3">
    <source>
        <dbReference type="Proteomes" id="UP001162001"/>
    </source>
</evidence>
<evidence type="ECO:0000313" key="2">
    <source>
        <dbReference type="EMBL" id="QKF93888.1"/>
    </source>
</evidence>
<feature type="region of interest" description="Disordered" evidence="1">
    <location>
        <begin position="231"/>
        <end position="301"/>
    </location>
</feature>
<reference evidence="2 3" key="1">
    <citation type="submission" date="2020-04" db="EMBL/GenBank/DDBJ databases">
        <title>Advantages and limits of metagenomic assembly and binning of a giant virus.</title>
        <authorList>
            <person name="Schulz F."/>
            <person name="Andreani J."/>
            <person name="Francis R."/>
            <person name="Boudjemaa H."/>
            <person name="Bou Khalil J.Y."/>
            <person name="Lee J."/>
            <person name="La Scola B."/>
            <person name="Woyke T."/>
        </authorList>
    </citation>
    <scope>NUCLEOTIDE SEQUENCE [LARGE SCALE GENOMIC DNA]</scope>
    <source>
        <strain evidence="2 3">FV1/VV64</strain>
    </source>
</reference>
<dbReference type="InterPro" id="IPR043913">
    <property type="entry name" value="DUF5764"/>
</dbReference>
<gene>
    <name evidence="2" type="ORF">Fadolivirus_1_430</name>
</gene>
<accession>A0A7D3UPF4</accession>
<feature type="compositionally biased region" description="Acidic residues" evidence="1">
    <location>
        <begin position="256"/>
        <end position="297"/>
    </location>
</feature>
<sequence length="429" mass="50091">MDYFVERNIVEIKHEYTTFLINIMTPFIYEGIRSVYQFALNAHKELVERGKHDPEIKSQGVLKLFQVSLKEIPTLNNNSIENETNRIKSGSKCSDWFDDLVKAVIKSNIILLTFSNPKKRPEILREQYHNKIEIKDFIHKCYIECARSFYNSPELFWHEFPPLEIKRNQREACELIKQAIQEAIRKMLPIKLILKEYLQNDYLEENDDVMNKVSDSQYMNIRSMLKRDLYGENDPLGRKAPPTNSVIDSNEVMEGGNDDDNQDEDYTQDDTSDEGSIDTSDNEEEENYMNDDSDNIDNMEGGEFLDDVKKQLQEIETKDDDKMAQTFVPDKQTKEEPKPMASNNQPSQPVATQAVKTQQPEVSVVDVQKGGIKDEINDLLKKSNIVTTLDKQRTKLNKREEMLMKEIENQIKPKAQEPDRKLYFDEYMK</sequence>
<name>A0A7D3UPF4_9VIRU</name>
<organism evidence="2 3">
    <name type="scientific">Fadolivirus FV1/VV64</name>
    <dbReference type="NCBI Taxonomy" id="3070911"/>
    <lineage>
        <taxon>Viruses</taxon>
        <taxon>Varidnaviria</taxon>
        <taxon>Bamfordvirae</taxon>
        <taxon>Nucleocytoviricota</taxon>
        <taxon>Megaviricetes</taxon>
        <taxon>Imitervirales</taxon>
        <taxon>Mimiviridae</taxon>
        <taxon>Klosneuvirinae</taxon>
        <taxon>Fadolivirus</taxon>
        <taxon>Fadolivirus algeromassiliense</taxon>
    </lineage>
</organism>
<feature type="region of interest" description="Disordered" evidence="1">
    <location>
        <begin position="314"/>
        <end position="362"/>
    </location>
</feature>
<feature type="compositionally biased region" description="Basic and acidic residues" evidence="1">
    <location>
        <begin position="314"/>
        <end position="323"/>
    </location>
</feature>
<evidence type="ECO:0000256" key="1">
    <source>
        <dbReference type="SAM" id="MobiDB-lite"/>
    </source>
</evidence>
<keyword evidence="3" id="KW-1185">Reference proteome</keyword>
<dbReference type="EMBL" id="MT418680">
    <property type="protein sequence ID" value="QKF93888.1"/>
    <property type="molecule type" value="Genomic_DNA"/>
</dbReference>